<keyword evidence="2 8" id="KW-0808">Transferase</keyword>
<dbReference type="OrthoDB" id="9774907at2"/>
<evidence type="ECO:0000256" key="4">
    <source>
        <dbReference type="ARBA" id="ARBA00022741"/>
    </source>
</evidence>
<accession>A0A0A8HCK8</accession>
<comment type="similarity">
    <text evidence="1 8">Belongs to the thymidylate kinase family.</text>
</comment>
<organism evidence="10 11">
    <name type="scientific">Campylobacter subantarcticus LMG 24374</name>
    <dbReference type="NCBI Taxonomy" id="1388751"/>
    <lineage>
        <taxon>Bacteria</taxon>
        <taxon>Pseudomonadati</taxon>
        <taxon>Campylobacterota</taxon>
        <taxon>Epsilonproteobacteria</taxon>
        <taxon>Campylobacterales</taxon>
        <taxon>Campylobacteraceae</taxon>
        <taxon>Campylobacter</taxon>
    </lineage>
</organism>
<evidence type="ECO:0000313" key="11">
    <source>
        <dbReference type="Proteomes" id="UP000031135"/>
    </source>
</evidence>
<evidence type="ECO:0000256" key="2">
    <source>
        <dbReference type="ARBA" id="ARBA00022679"/>
    </source>
</evidence>
<comment type="catalytic activity">
    <reaction evidence="7 8">
        <text>dTMP + ATP = dTDP + ADP</text>
        <dbReference type="Rhea" id="RHEA:13517"/>
        <dbReference type="ChEBI" id="CHEBI:30616"/>
        <dbReference type="ChEBI" id="CHEBI:58369"/>
        <dbReference type="ChEBI" id="CHEBI:63528"/>
        <dbReference type="ChEBI" id="CHEBI:456216"/>
        <dbReference type="EC" id="2.7.4.9"/>
    </reaction>
</comment>
<dbReference type="GO" id="GO:0006227">
    <property type="term" value="P:dUDP biosynthetic process"/>
    <property type="evidence" value="ECO:0007669"/>
    <property type="project" value="TreeGrafter"/>
</dbReference>
<dbReference type="PANTHER" id="PTHR10344:SF4">
    <property type="entry name" value="UMP-CMP KINASE 2, MITOCHONDRIAL"/>
    <property type="match status" value="1"/>
</dbReference>
<dbReference type="SUPFAM" id="SSF52540">
    <property type="entry name" value="P-loop containing nucleoside triphosphate hydrolases"/>
    <property type="match status" value="1"/>
</dbReference>
<dbReference type="CDD" id="cd01672">
    <property type="entry name" value="TMPK"/>
    <property type="match status" value="1"/>
</dbReference>
<sequence>MYIAFEGVDCVGKSTQIELLKKHFPDAFFTKEPGGSELGMYLRKILLESKIQFSKKAELLLFLADRANLIDMYLAQNKNKLIISDRSFISNMAYARCDFDQNILFELNVFATSGVFPQKVVFLYGSKELITQRLSKKDLDSIEQRGIEFFLNTQKALEETLDFLQTKIDMKILKLDASLSIENLHEKIKEFIDD</sequence>
<name>A0A0A8HCK8_9BACT</name>
<dbReference type="InterPro" id="IPR027417">
    <property type="entry name" value="P-loop_NTPase"/>
</dbReference>
<evidence type="ECO:0000256" key="3">
    <source>
        <dbReference type="ARBA" id="ARBA00022727"/>
    </source>
</evidence>
<feature type="binding site" evidence="8">
    <location>
        <begin position="7"/>
        <end position="14"/>
    </location>
    <ligand>
        <name>ATP</name>
        <dbReference type="ChEBI" id="CHEBI:30616"/>
    </ligand>
</feature>
<keyword evidence="6 8" id="KW-0067">ATP-binding</keyword>
<evidence type="ECO:0000256" key="1">
    <source>
        <dbReference type="ARBA" id="ARBA00009776"/>
    </source>
</evidence>
<evidence type="ECO:0000259" key="9">
    <source>
        <dbReference type="Pfam" id="PF02223"/>
    </source>
</evidence>
<dbReference type="NCBIfam" id="TIGR00041">
    <property type="entry name" value="DTMP_kinase"/>
    <property type="match status" value="1"/>
</dbReference>
<evidence type="ECO:0000256" key="5">
    <source>
        <dbReference type="ARBA" id="ARBA00022777"/>
    </source>
</evidence>
<dbReference type="KEGG" id="csm:CSUB8521_0793"/>
<proteinExistence type="inferred from homology"/>
<dbReference type="GO" id="GO:0006233">
    <property type="term" value="P:dTDP biosynthetic process"/>
    <property type="evidence" value="ECO:0007669"/>
    <property type="project" value="InterPro"/>
</dbReference>
<dbReference type="InterPro" id="IPR018094">
    <property type="entry name" value="Thymidylate_kinase"/>
</dbReference>
<dbReference type="Pfam" id="PF02223">
    <property type="entry name" value="Thymidylate_kin"/>
    <property type="match status" value="1"/>
</dbReference>
<evidence type="ECO:0000256" key="7">
    <source>
        <dbReference type="ARBA" id="ARBA00048743"/>
    </source>
</evidence>
<keyword evidence="3 8" id="KW-0545">Nucleotide biosynthesis</keyword>
<dbReference type="GO" id="GO:0006235">
    <property type="term" value="P:dTTP biosynthetic process"/>
    <property type="evidence" value="ECO:0007669"/>
    <property type="project" value="UniProtKB-UniRule"/>
</dbReference>
<comment type="function">
    <text evidence="8">Phosphorylation of dTMP to form dTDP in both de novo and salvage pathways of dTTP synthesis.</text>
</comment>
<evidence type="ECO:0000256" key="6">
    <source>
        <dbReference type="ARBA" id="ARBA00022840"/>
    </source>
</evidence>
<dbReference type="EMBL" id="CP007772">
    <property type="protein sequence ID" value="AJC90639.1"/>
    <property type="molecule type" value="Genomic_DNA"/>
</dbReference>
<dbReference type="Proteomes" id="UP000031135">
    <property type="component" value="Chromosome"/>
</dbReference>
<dbReference type="AlphaFoldDB" id="A0A0A8HCK8"/>
<dbReference type="GO" id="GO:0004798">
    <property type="term" value="F:dTMP kinase activity"/>
    <property type="evidence" value="ECO:0007669"/>
    <property type="project" value="UniProtKB-UniRule"/>
</dbReference>
<dbReference type="Gene3D" id="3.40.50.300">
    <property type="entry name" value="P-loop containing nucleotide triphosphate hydrolases"/>
    <property type="match status" value="1"/>
</dbReference>
<protein>
    <recommendedName>
        <fullName evidence="8">Thymidylate kinase</fullName>
        <ecNumber evidence="8">2.7.4.9</ecNumber>
    </recommendedName>
    <alternativeName>
        <fullName evidence="8">dTMP kinase</fullName>
    </alternativeName>
</protein>
<reference evidence="10 11" key="1">
    <citation type="journal article" date="2014" name="Genome Biol. Evol.">
        <title>Comparative Genomics of the Campylobacter lari Group.</title>
        <authorList>
            <person name="Miller W.G."/>
            <person name="Yee E."/>
            <person name="Chapman M.H."/>
            <person name="Smith T.P."/>
            <person name="Bono J.L."/>
            <person name="Huynh S."/>
            <person name="Parker C.T."/>
            <person name="Vandamme P."/>
            <person name="Luong K."/>
            <person name="Korlach J."/>
        </authorList>
    </citation>
    <scope>NUCLEOTIDE SEQUENCE [LARGE SCALE GENOMIC DNA]</scope>
    <source>
        <strain evidence="10 11">LMG 24374</strain>
    </source>
</reference>
<evidence type="ECO:0000256" key="8">
    <source>
        <dbReference type="HAMAP-Rule" id="MF_00165"/>
    </source>
</evidence>
<dbReference type="HAMAP" id="MF_00165">
    <property type="entry name" value="Thymidylate_kinase"/>
    <property type="match status" value="1"/>
</dbReference>
<dbReference type="RefSeq" id="WP_039663619.1">
    <property type="nucleotide sequence ID" value="NZ_CP007772.1"/>
</dbReference>
<evidence type="ECO:0000313" key="10">
    <source>
        <dbReference type="EMBL" id="AJC90639.1"/>
    </source>
</evidence>
<feature type="domain" description="Thymidylate kinase-like" evidence="9">
    <location>
        <begin position="5"/>
        <end position="188"/>
    </location>
</feature>
<dbReference type="EC" id="2.7.4.9" evidence="8"/>
<dbReference type="HOGENOM" id="CLU_049131_0_0_7"/>
<dbReference type="InterPro" id="IPR039430">
    <property type="entry name" value="Thymidylate_kin-like_dom"/>
</dbReference>
<keyword evidence="5 8" id="KW-0418">Kinase</keyword>
<keyword evidence="4 8" id="KW-0547">Nucleotide-binding</keyword>
<dbReference type="PANTHER" id="PTHR10344">
    <property type="entry name" value="THYMIDYLATE KINASE"/>
    <property type="match status" value="1"/>
</dbReference>
<gene>
    <name evidence="8 10" type="primary">tmk</name>
    <name evidence="10" type="ORF">CSUB8521_0793</name>
</gene>
<dbReference type="GO" id="GO:0005524">
    <property type="term" value="F:ATP binding"/>
    <property type="evidence" value="ECO:0007669"/>
    <property type="project" value="UniProtKB-UniRule"/>
</dbReference>
<dbReference type="GO" id="GO:0005829">
    <property type="term" value="C:cytosol"/>
    <property type="evidence" value="ECO:0007669"/>
    <property type="project" value="TreeGrafter"/>
</dbReference>